<accession>A0A3M4LR74</accession>
<dbReference type="PRINTS" id="PR00839">
    <property type="entry name" value="V8PROTEASE"/>
</dbReference>
<evidence type="ECO:0000313" key="11">
    <source>
        <dbReference type="Proteomes" id="UP000277236"/>
    </source>
</evidence>
<dbReference type="PANTHER" id="PTHR43019">
    <property type="entry name" value="SERINE ENDOPROTEASE DEGS"/>
    <property type="match status" value="1"/>
</dbReference>
<evidence type="ECO:0000256" key="5">
    <source>
        <dbReference type="ARBA" id="ARBA00022801"/>
    </source>
</evidence>
<feature type="active site" description="Charge relay system" evidence="7">
    <location>
        <position position="230"/>
    </location>
</feature>
<evidence type="ECO:0000256" key="8">
    <source>
        <dbReference type="RuleBase" id="RU004296"/>
    </source>
</evidence>
<organism evidence="10 11">
    <name type="scientific">Pseudomonas cichorii</name>
    <dbReference type="NCBI Taxonomy" id="36746"/>
    <lineage>
        <taxon>Bacteria</taxon>
        <taxon>Pseudomonadati</taxon>
        <taxon>Pseudomonadota</taxon>
        <taxon>Gammaproteobacteria</taxon>
        <taxon>Pseudomonadales</taxon>
        <taxon>Pseudomonadaceae</taxon>
        <taxon>Pseudomonas</taxon>
    </lineage>
</organism>
<feature type="domain" description="TerD" evidence="9">
    <location>
        <begin position="74"/>
        <end position="156"/>
    </location>
</feature>
<evidence type="ECO:0000313" key="10">
    <source>
        <dbReference type="EMBL" id="RMQ43704.1"/>
    </source>
</evidence>
<dbReference type="Pfam" id="PF02342">
    <property type="entry name" value="TerD"/>
    <property type="match status" value="1"/>
</dbReference>
<comment type="similarity">
    <text evidence="2 8">Belongs to the peptidase S1B family.</text>
</comment>
<dbReference type="InterPro" id="IPR003325">
    <property type="entry name" value="TerD"/>
</dbReference>
<dbReference type="Pfam" id="PF13365">
    <property type="entry name" value="Trypsin_2"/>
    <property type="match status" value="1"/>
</dbReference>
<evidence type="ECO:0000256" key="4">
    <source>
        <dbReference type="ARBA" id="ARBA00022729"/>
    </source>
</evidence>
<dbReference type="GO" id="GO:0005576">
    <property type="term" value="C:extracellular region"/>
    <property type="evidence" value="ECO:0007669"/>
    <property type="project" value="UniProtKB-SubCell"/>
</dbReference>
<comment type="caution">
    <text evidence="10">The sequence shown here is derived from an EMBL/GenBank/DDBJ whole genome shotgun (WGS) entry which is preliminary data.</text>
</comment>
<keyword evidence="6 8" id="KW-0720">Serine protease</keyword>
<feature type="active site" description="Charge relay system" evidence="7">
    <location>
        <position position="201"/>
    </location>
</feature>
<dbReference type="Gene3D" id="2.40.10.10">
    <property type="entry name" value="Trypsin-like serine proteases"/>
    <property type="match status" value="2"/>
</dbReference>
<keyword evidence="5 8" id="KW-0378">Hydrolase</keyword>
<comment type="subcellular location">
    <subcellularLocation>
        <location evidence="1">Secreted</location>
    </subcellularLocation>
</comment>
<evidence type="ECO:0000259" key="9">
    <source>
        <dbReference type="Pfam" id="PF02342"/>
    </source>
</evidence>
<evidence type="ECO:0000256" key="7">
    <source>
        <dbReference type="PIRSR" id="PIRSR608256-1"/>
    </source>
</evidence>
<evidence type="ECO:0000256" key="2">
    <source>
        <dbReference type="ARBA" id="ARBA00008764"/>
    </source>
</evidence>
<evidence type="ECO:0000256" key="6">
    <source>
        <dbReference type="ARBA" id="ARBA00022825"/>
    </source>
</evidence>
<dbReference type="EC" id="3.4.21.-" evidence="8"/>
<dbReference type="PANTHER" id="PTHR43019:SF23">
    <property type="entry name" value="PROTEASE DO-LIKE 5, CHLOROPLASTIC"/>
    <property type="match status" value="1"/>
</dbReference>
<dbReference type="InterPro" id="IPR043504">
    <property type="entry name" value="Peptidase_S1_PA_chymotrypsin"/>
</dbReference>
<keyword evidence="4" id="KW-0732">Signal</keyword>
<reference evidence="10 11" key="1">
    <citation type="submission" date="2018-08" db="EMBL/GenBank/DDBJ databases">
        <title>Recombination of ecologically and evolutionarily significant loci maintains genetic cohesion in the Pseudomonas syringae species complex.</title>
        <authorList>
            <person name="Dillon M."/>
            <person name="Thakur S."/>
            <person name="Almeida R.N.D."/>
            <person name="Weir B.S."/>
            <person name="Guttman D.S."/>
        </authorList>
    </citation>
    <scope>NUCLEOTIDE SEQUENCE [LARGE SCALE GENOMIC DNA]</scope>
    <source>
        <strain evidence="10 11">ICMP 3353</strain>
    </source>
</reference>
<dbReference type="SUPFAM" id="SSF50494">
    <property type="entry name" value="Trypsin-like serine proteases"/>
    <property type="match status" value="1"/>
</dbReference>
<evidence type="ECO:0000256" key="3">
    <source>
        <dbReference type="ARBA" id="ARBA00022670"/>
    </source>
</evidence>
<feature type="active site" description="Charge relay system" evidence="7">
    <location>
        <position position="305"/>
    </location>
</feature>
<dbReference type="AlphaFoldDB" id="A0A3M4LR74"/>
<evidence type="ECO:0000256" key="1">
    <source>
        <dbReference type="ARBA" id="ARBA00004613"/>
    </source>
</evidence>
<protein>
    <recommendedName>
        <fullName evidence="8">Serine protease</fullName>
        <ecNumber evidence="8">3.4.21.-</ecNumber>
    </recommendedName>
</protein>
<dbReference type="CDD" id="cd06974">
    <property type="entry name" value="TerD_like"/>
    <property type="match status" value="1"/>
</dbReference>
<dbReference type="Gene3D" id="2.60.60.30">
    <property type="entry name" value="sav2460 like domains"/>
    <property type="match status" value="1"/>
</dbReference>
<dbReference type="InterPro" id="IPR009003">
    <property type="entry name" value="Peptidase_S1_PA"/>
</dbReference>
<sequence length="380" mass="40829">MGMKVLAPGANTAIANPHCTWLLESGKASVFGEYVAVALLPVDEKRQPKGDPALLHREQSWMEWSDGPERVGCSLKLDRLPAGSDRVLVMAYVYSATGPIREISSLRLVIDKEIEVQADLRDNGEASIIIGEFYQRNEQWKFRALHEGSAYGLAAFGRKIGLDVDDGHPRRSSINSPGNHHQSATGTAFVVGPSHVMTCAHVIEDMSVLYISSLEGRFRVEPVVVDRRNDIALLRVQGASPLKPVTFREGQGAEPGDTVVVLGYPLASISGGSLQVTQGGLSGLFGLHSDASLFQFTAPIQPGSSGSPLFDNGGAVIGMVTSSVPDAQNMNFAVKSALLLSFLEACRVTASHARPDRTYSTTEITRSAQSSLWLLEASRS</sequence>
<dbReference type="InterPro" id="IPR008256">
    <property type="entry name" value="Peptidase_S1B"/>
</dbReference>
<keyword evidence="3 8" id="KW-0645">Protease</keyword>
<dbReference type="Proteomes" id="UP000277236">
    <property type="component" value="Unassembled WGS sequence"/>
</dbReference>
<dbReference type="GO" id="GO:0006508">
    <property type="term" value="P:proteolysis"/>
    <property type="evidence" value="ECO:0007669"/>
    <property type="project" value="UniProtKB-KW"/>
</dbReference>
<dbReference type="GO" id="GO:0008236">
    <property type="term" value="F:serine-type peptidase activity"/>
    <property type="evidence" value="ECO:0007669"/>
    <property type="project" value="UniProtKB-KW"/>
</dbReference>
<gene>
    <name evidence="10" type="ORF">ALQ04_03038</name>
</gene>
<name>A0A3M4LR74_PSECI</name>
<dbReference type="EMBL" id="RBRE01000064">
    <property type="protein sequence ID" value="RMQ43704.1"/>
    <property type="molecule type" value="Genomic_DNA"/>
</dbReference>
<proteinExistence type="inferred from homology"/>